<dbReference type="PANTHER" id="PTHR11926:SF774">
    <property type="entry name" value="UDP-GLYCOSYLTRANSFERASE 85A1-RELATED"/>
    <property type="match status" value="1"/>
</dbReference>
<dbReference type="CDD" id="cd03784">
    <property type="entry name" value="GT1_Gtf-like"/>
    <property type="match status" value="1"/>
</dbReference>
<evidence type="ECO:0008006" key="7">
    <source>
        <dbReference type="Google" id="ProtNLM"/>
    </source>
</evidence>
<dbReference type="PROSITE" id="PS00375">
    <property type="entry name" value="UDPGT"/>
    <property type="match status" value="1"/>
</dbReference>
<dbReference type="AlphaFoldDB" id="A0AAW2CAY4"/>
<evidence type="ECO:0000259" key="3">
    <source>
        <dbReference type="Pfam" id="PF10551"/>
    </source>
</evidence>
<dbReference type="Gene3D" id="3.40.50.2000">
    <property type="entry name" value="Glycogen Phosphorylase B"/>
    <property type="match status" value="2"/>
</dbReference>
<dbReference type="InterPro" id="IPR002213">
    <property type="entry name" value="UDP_glucos_trans"/>
</dbReference>
<dbReference type="GO" id="GO:0080044">
    <property type="term" value="F:quercetin 7-O-glucosyltransferase activity"/>
    <property type="evidence" value="ECO:0007669"/>
    <property type="project" value="TreeGrafter"/>
</dbReference>
<keyword evidence="6" id="KW-1185">Reference proteome</keyword>
<dbReference type="InterPro" id="IPR018289">
    <property type="entry name" value="MULE_transposase_dom"/>
</dbReference>
<sequence>MWRKEPLSIITDQDLAMSAAIAKVFPRTRHHLCLWHIKKKYLEKLSHIYHKKSIFKHELKRCIQKYEDIYEMIISDLEKTLKKAFGMKNQLLEGNENDEMNMHHKSGESAAIVKCILKMLGSGASEGIARVDRSLGGRQAAMVAYGWRNEKPHAVCVPCPAQGHINPMLKLAKILHYRGFHITFVNTEYNHKRLLKSRGPDSLNALPSFQFKTIPDGLPESDLDATQDVPSLCASTQKHCLAPFRNLLSKLNDTSSSNVPPVTCIVSDGVMSFTLDAAAELGIPDVLFWTPSACGFMGYAQYRRLIEKGLTPLKDESYLTNGHLDTIIDWIPGMKGIRLRDLPSFVATTDPDDILLNFAMVEAERAQRASAVILNTFDALEHEVLEGLSTMYPSICSIGPLQLLVNQIPDNNYKLIGSNLWKEEEGCIEWLDKREPNSVVYVNFGSVTVMTRNQLIEFAWGLANSKQAFLWIIRPDLVRGDSAVLPPEFLEETKERCLLANWCSQEEVLSHPSIGGFLTHSGWNSTLESVCGGVPMICWPFFGEQQTNCRYTCIEWGIGMEIESNAKRGKIESLVRELMVGEKGQKLKKKAIEWKKLAEEAISPNGSSFVNLDKIINQVLLASATN</sequence>
<feature type="domain" description="MULE transposase" evidence="3">
    <location>
        <begin position="4"/>
        <end position="40"/>
    </location>
</feature>
<gene>
    <name evidence="5" type="ORF">SO802_024341</name>
</gene>
<accession>A0AAW2CAY4</accession>
<dbReference type="InterPro" id="IPR035595">
    <property type="entry name" value="UDP_glycos_trans_CS"/>
</dbReference>
<dbReference type="GO" id="GO:0080043">
    <property type="term" value="F:quercetin 3-O-glucosyltransferase activity"/>
    <property type="evidence" value="ECO:0007669"/>
    <property type="project" value="TreeGrafter"/>
</dbReference>
<comment type="caution">
    <text evidence="5">The sequence shown here is derived from an EMBL/GenBank/DDBJ whole genome shotgun (WGS) entry which is preliminary data.</text>
</comment>
<protein>
    <recommendedName>
        <fullName evidence="7">Glycosyltransferase</fullName>
    </recommendedName>
</protein>
<dbReference type="InterPro" id="IPR058980">
    <property type="entry name" value="Glyco_transf_N"/>
</dbReference>
<evidence type="ECO:0000313" key="5">
    <source>
        <dbReference type="EMBL" id="KAK9994638.1"/>
    </source>
</evidence>
<dbReference type="Pfam" id="PF26168">
    <property type="entry name" value="Glyco_transf_N"/>
    <property type="match status" value="1"/>
</dbReference>
<dbReference type="PANTHER" id="PTHR11926">
    <property type="entry name" value="GLUCOSYL/GLUCURONOSYL TRANSFERASES"/>
    <property type="match status" value="1"/>
</dbReference>
<dbReference type="Pfam" id="PF00201">
    <property type="entry name" value="UDPGT"/>
    <property type="match status" value="1"/>
</dbReference>
<reference evidence="5 6" key="1">
    <citation type="submission" date="2024-01" db="EMBL/GenBank/DDBJ databases">
        <title>A telomere-to-telomere, gap-free genome of sweet tea (Lithocarpus litseifolius).</title>
        <authorList>
            <person name="Zhou J."/>
        </authorList>
    </citation>
    <scope>NUCLEOTIDE SEQUENCE [LARGE SCALE GENOMIC DNA]</scope>
    <source>
        <strain evidence="5">Zhou-2022a</strain>
        <tissue evidence="5">Leaf</tissue>
    </source>
</reference>
<dbReference type="FunFam" id="3.40.50.2000:FF:000055">
    <property type="entry name" value="Glycosyltransferase"/>
    <property type="match status" value="1"/>
</dbReference>
<organism evidence="5 6">
    <name type="scientific">Lithocarpus litseifolius</name>
    <dbReference type="NCBI Taxonomy" id="425828"/>
    <lineage>
        <taxon>Eukaryota</taxon>
        <taxon>Viridiplantae</taxon>
        <taxon>Streptophyta</taxon>
        <taxon>Embryophyta</taxon>
        <taxon>Tracheophyta</taxon>
        <taxon>Spermatophyta</taxon>
        <taxon>Magnoliopsida</taxon>
        <taxon>eudicotyledons</taxon>
        <taxon>Gunneridae</taxon>
        <taxon>Pentapetalae</taxon>
        <taxon>rosids</taxon>
        <taxon>fabids</taxon>
        <taxon>Fagales</taxon>
        <taxon>Fagaceae</taxon>
        <taxon>Lithocarpus</taxon>
    </lineage>
</organism>
<name>A0AAW2CAY4_9ROSI</name>
<dbReference type="SUPFAM" id="SSF53756">
    <property type="entry name" value="UDP-Glycosyltransferase/glycogen phosphorylase"/>
    <property type="match status" value="1"/>
</dbReference>
<evidence type="ECO:0000256" key="1">
    <source>
        <dbReference type="ARBA" id="ARBA00009995"/>
    </source>
</evidence>
<comment type="similarity">
    <text evidence="1">Belongs to the UDP-glycosyltransferase family.</text>
</comment>
<evidence type="ECO:0000259" key="4">
    <source>
        <dbReference type="Pfam" id="PF26168"/>
    </source>
</evidence>
<dbReference type="Proteomes" id="UP001459277">
    <property type="component" value="Unassembled WGS sequence"/>
</dbReference>
<proteinExistence type="inferred from homology"/>
<evidence type="ECO:0000313" key="6">
    <source>
        <dbReference type="Proteomes" id="UP001459277"/>
    </source>
</evidence>
<keyword evidence="2" id="KW-0808">Transferase</keyword>
<dbReference type="FunFam" id="3.40.50.2000:FF:000027">
    <property type="entry name" value="Glycosyltransferase"/>
    <property type="match status" value="1"/>
</dbReference>
<dbReference type="Pfam" id="PF10551">
    <property type="entry name" value="MULE"/>
    <property type="match status" value="1"/>
</dbReference>
<feature type="domain" description="Glycosyltransferase N-terminal" evidence="4">
    <location>
        <begin position="155"/>
        <end position="281"/>
    </location>
</feature>
<evidence type="ECO:0000256" key="2">
    <source>
        <dbReference type="ARBA" id="ARBA00022679"/>
    </source>
</evidence>
<dbReference type="EMBL" id="JAZDWU010000008">
    <property type="protein sequence ID" value="KAK9994638.1"/>
    <property type="molecule type" value="Genomic_DNA"/>
</dbReference>